<keyword evidence="7 9" id="KW-0472">Membrane</keyword>
<evidence type="ECO:0000256" key="2">
    <source>
        <dbReference type="ARBA" id="ARBA00009904"/>
    </source>
</evidence>
<evidence type="ECO:0000256" key="3">
    <source>
        <dbReference type="ARBA" id="ARBA00022448"/>
    </source>
</evidence>
<comment type="caution">
    <text evidence="10">The sequence shown here is derived from an EMBL/GenBank/DDBJ whole genome shotgun (WGS) entry which is preliminary data.</text>
</comment>
<evidence type="ECO:0000256" key="1">
    <source>
        <dbReference type="ARBA" id="ARBA00004141"/>
    </source>
</evidence>
<reference evidence="10" key="1">
    <citation type="thesis" date="2015" institute="Rutgers" country="The State University of New Jersey, 14 College Farm Rd., New Brunswick, NJ, USA">
        <title>Ammonia toxicity in bacteria and its implications for treatment of and resource recovery from highly nitrogenous organic wastes.</title>
        <authorList>
            <person name="Luther A.K."/>
        </authorList>
    </citation>
    <scope>NUCLEOTIDE SEQUENCE</scope>
    <source>
        <strain evidence="10">RT-10B</strain>
    </source>
</reference>
<evidence type="ECO:0000256" key="7">
    <source>
        <dbReference type="ARBA" id="ARBA00023136"/>
    </source>
</evidence>
<dbReference type="GO" id="GO:0046961">
    <property type="term" value="F:proton-transporting ATPase activity, rotational mechanism"/>
    <property type="evidence" value="ECO:0007669"/>
    <property type="project" value="InterPro"/>
</dbReference>
<feature type="transmembrane region" description="Helical" evidence="9">
    <location>
        <begin position="487"/>
        <end position="508"/>
    </location>
</feature>
<gene>
    <name evidence="10" type="ORF">UF10_07470</name>
</gene>
<feature type="transmembrane region" description="Helical" evidence="9">
    <location>
        <begin position="411"/>
        <end position="434"/>
    </location>
</feature>
<keyword evidence="6" id="KW-0406">Ion transport</keyword>
<dbReference type="Proteomes" id="UP000241434">
    <property type="component" value="Unassembled WGS sequence"/>
</dbReference>
<proteinExistence type="inferred from homology"/>
<comment type="subcellular location">
    <subcellularLocation>
        <location evidence="1">Membrane</location>
        <topology evidence="1">Multi-pass membrane protein</topology>
    </subcellularLocation>
</comment>
<dbReference type="Pfam" id="PF01496">
    <property type="entry name" value="V_ATPase_I"/>
    <property type="match status" value="1"/>
</dbReference>
<dbReference type="GO" id="GO:0007035">
    <property type="term" value="P:vacuolar acidification"/>
    <property type="evidence" value="ECO:0007669"/>
    <property type="project" value="TreeGrafter"/>
</dbReference>
<dbReference type="PANTHER" id="PTHR11629:SF63">
    <property type="entry name" value="V-TYPE PROTON ATPASE SUBUNIT A"/>
    <property type="match status" value="1"/>
</dbReference>
<evidence type="ECO:0000256" key="4">
    <source>
        <dbReference type="ARBA" id="ARBA00022692"/>
    </source>
</evidence>
<feature type="transmembrane region" description="Helical" evidence="9">
    <location>
        <begin position="591"/>
        <end position="618"/>
    </location>
</feature>
<dbReference type="EMBL" id="JYGE01000006">
    <property type="protein sequence ID" value="PSJ31102.1"/>
    <property type="molecule type" value="Genomic_DNA"/>
</dbReference>
<dbReference type="InterPro" id="IPR002490">
    <property type="entry name" value="V-ATPase_116kDa_su"/>
</dbReference>
<evidence type="ECO:0000256" key="6">
    <source>
        <dbReference type="ARBA" id="ARBA00023065"/>
    </source>
</evidence>
<feature type="transmembrane region" description="Helical" evidence="9">
    <location>
        <begin position="446"/>
        <end position="467"/>
    </location>
</feature>
<sequence>MAIVKMKKFHLLALDSQRERLLRELQIFRNIQFEDVCDVEDFEDEDLQSFKKPIVESQLSEYDDIMNQCLYVIDLVSKYTPPISGLKSLIDGLPNYTFEEMESRVEDINFDLEYEEVKVLGDELAKIESSISKRKELIKELEPVADMDVSFKSMQSLKSFKAVVGGVSGKLLEIFKEEVDNLDYTYCEEIGVYKEEHFFFIIYDKREEDKVLEVFRISNMNIIKNNSDKLANEKIKDLEKEIEELKLREKDIISNLASKEEVLADFKLYYEYLGNLKVRSQAQKDFMASKSVFMLSGYCPDYDTKRLEKTIKSVCNEDYTFELEEVDKNSEEVPIILKNNSFAKAFENVTSTYALPKYNEVDPTPLYAPIYALFFGMMSADVGYGVILLLLTTIGLKICNFTPNMKKNVRFFQLIGVSSTIWGFLYGSYFGASIPGMWKLLDLSTQFMQVLILSIVMGGIHLFYGLLIKAYMQVRDKQYLDMFFDVIAWYITLGGIICLLLSAAGILSSKVGDISLYVMIAGIILLVIGGARASEGNIAKRIVAGIYNVYGLSSYIGDFVSYSRLMALGMSGGYIAFSVNMIAGMMWGKTIIGYVGAILILVLFHAFNLFLSCLGAYVHSLRLIYVEFFGKFYEGGGKAFNFFRNKTKYINLDRQYED</sequence>
<dbReference type="PANTHER" id="PTHR11629">
    <property type="entry name" value="VACUOLAR PROTON ATPASES"/>
    <property type="match status" value="1"/>
</dbReference>
<organism evidence="10 11">
    <name type="scientific">Peptostreptococcus russellii</name>
    <dbReference type="NCBI Taxonomy" id="215200"/>
    <lineage>
        <taxon>Bacteria</taxon>
        <taxon>Bacillati</taxon>
        <taxon>Bacillota</taxon>
        <taxon>Clostridia</taxon>
        <taxon>Peptostreptococcales</taxon>
        <taxon>Peptostreptococcaceae</taxon>
        <taxon>Peptostreptococcus</taxon>
    </lineage>
</organism>
<dbReference type="GO" id="GO:0016471">
    <property type="term" value="C:vacuolar proton-transporting V-type ATPase complex"/>
    <property type="evidence" value="ECO:0007669"/>
    <property type="project" value="TreeGrafter"/>
</dbReference>
<keyword evidence="8" id="KW-0175">Coiled coil</keyword>
<protein>
    <submittedName>
        <fullName evidence="10">V-type sodium ATPase, I subunit</fullName>
    </submittedName>
</protein>
<keyword evidence="11" id="KW-1185">Reference proteome</keyword>
<name>A0A2P7PZH3_9FIRM</name>
<keyword evidence="3" id="KW-0813">Transport</keyword>
<dbReference type="OrthoDB" id="9803814at2"/>
<dbReference type="RefSeq" id="WP_106777181.1">
    <property type="nucleotide sequence ID" value="NZ_JYGE01000006.1"/>
</dbReference>
<accession>A0A2P7PZH3</accession>
<keyword evidence="4 9" id="KW-0812">Transmembrane</keyword>
<evidence type="ECO:0000256" key="5">
    <source>
        <dbReference type="ARBA" id="ARBA00022989"/>
    </source>
</evidence>
<dbReference type="GO" id="GO:0051117">
    <property type="term" value="F:ATPase binding"/>
    <property type="evidence" value="ECO:0007669"/>
    <property type="project" value="TreeGrafter"/>
</dbReference>
<feature type="transmembrane region" description="Helical" evidence="9">
    <location>
        <begin position="366"/>
        <end position="391"/>
    </location>
</feature>
<dbReference type="AlphaFoldDB" id="A0A2P7PZH3"/>
<evidence type="ECO:0000256" key="8">
    <source>
        <dbReference type="SAM" id="Coils"/>
    </source>
</evidence>
<evidence type="ECO:0000256" key="9">
    <source>
        <dbReference type="SAM" id="Phobius"/>
    </source>
</evidence>
<dbReference type="GO" id="GO:0033179">
    <property type="term" value="C:proton-transporting V-type ATPase, V0 domain"/>
    <property type="evidence" value="ECO:0007669"/>
    <property type="project" value="InterPro"/>
</dbReference>
<feature type="transmembrane region" description="Helical" evidence="9">
    <location>
        <begin position="514"/>
        <end position="531"/>
    </location>
</feature>
<keyword evidence="5 9" id="KW-1133">Transmembrane helix</keyword>
<feature type="coiled-coil region" evidence="8">
    <location>
        <begin position="228"/>
        <end position="255"/>
    </location>
</feature>
<comment type="similarity">
    <text evidence="2">Belongs to the V-ATPase 116 kDa subunit family.</text>
</comment>
<evidence type="ECO:0000313" key="10">
    <source>
        <dbReference type="EMBL" id="PSJ31102.1"/>
    </source>
</evidence>
<feature type="transmembrane region" description="Helical" evidence="9">
    <location>
        <begin position="565"/>
        <end position="585"/>
    </location>
</feature>
<evidence type="ECO:0000313" key="11">
    <source>
        <dbReference type="Proteomes" id="UP000241434"/>
    </source>
</evidence>